<accession>A0A1I8MA88</accession>
<protein>
    <submittedName>
        <fullName evidence="5">Uncharacterized protein LOC101901585</fullName>
    </submittedName>
</protein>
<dbReference type="VEuPathDB" id="VectorBase:MDOA002824"/>
<reference evidence="3" key="1">
    <citation type="submission" date="2020-05" db="UniProtKB">
        <authorList>
            <consortium name="EnsemblMetazoa"/>
        </authorList>
    </citation>
    <scope>IDENTIFICATION</scope>
    <source>
        <strain evidence="3">Aabys</strain>
    </source>
</reference>
<dbReference type="RefSeq" id="XP_005183437.1">
    <property type="nucleotide sequence ID" value="XM_005183380.3"/>
</dbReference>
<proteinExistence type="predicted"/>
<feature type="signal peptide" evidence="2">
    <location>
        <begin position="1"/>
        <end position="22"/>
    </location>
</feature>
<evidence type="ECO:0000256" key="1">
    <source>
        <dbReference type="SAM" id="Coils"/>
    </source>
</evidence>
<sequence length="175" mass="19809">MKHQVIFLSALILLLSFVATQANLFECDDKLATSDATIIGPKIPGNSDEERSGNKVRDVLKEWSCKLKKSTANLGANVKEKTKQWSENIREGFQKLKEKSKDLQKKLQTKYNDLKDNLKKDSAESMEIGEKKLLFKPEEVIDTDVVIIDQKCGNGFILDALGNCKKFREFAEIIN</sequence>
<keyword evidence="1" id="KW-0175">Coiled coil</keyword>
<dbReference type="EnsemblMetazoa" id="MDOA002824-RA">
    <property type="protein sequence ID" value="MDOA002824-PA"/>
    <property type="gene ID" value="MDOA002824"/>
</dbReference>
<evidence type="ECO:0000313" key="4">
    <source>
        <dbReference type="Proteomes" id="UP001652621"/>
    </source>
</evidence>
<feature type="coiled-coil region" evidence="1">
    <location>
        <begin position="86"/>
        <end position="124"/>
    </location>
</feature>
<reference evidence="5" key="2">
    <citation type="submission" date="2025-04" db="UniProtKB">
        <authorList>
            <consortium name="RefSeq"/>
        </authorList>
    </citation>
    <scope>IDENTIFICATION</scope>
    <source>
        <strain evidence="5">Aabys</strain>
    </source>
</reference>
<dbReference type="AlphaFoldDB" id="A0A1I8MA88"/>
<dbReference type="OrthoDB" id="7880784at2759"/>
<evidence type="ECO:0000313" key="5">
    <source>
        <dbReference type="RefSeq" id="XP_005183437.1"/>
    </source>
</evidence>
<organism evidence="3">
    <name type="scientific">Musca domestica</name>
    <name type="common">House fly</name>
    <dbReference type="NCBI Taxonomy" id="7370"/>
    <lineage>
        <taxon>Eukaryota</taxon>
        <taxon>Metazoa</taxon>
        <taxon>Ecdysozoa</taxon>
        <taxon>Arthropoda</taxon>
        <taxon>Hexapoda</taxon>
        <taxon>Insecta</taxon>
        <taxon>Pterygota</taxon>
        <taxon>Neoptera</taxon>
        <taxon>Endopterygota</taxon>
        <taxon>Diptera</taxon>
        <taxon>Brachycera</taxon>
        <taxon>Muscomorpha</taxon>
        <taxon>Muscoidea</taxon>
        <taxon>Muscidae</taxon>
        <taxon>Musca</taxon>
    </lineage>
</organism>
<keyword evidence="2" id="KW-0732">Signal</keyword>
<dbReference type="Proteomes" id="UP001652621">
    <property type="component" value="Unplaced"/>
</dbReference>
<dbReference type="GeneID" id="101901585"/>
<keyword evidence="4" id="KW-1185">Reference proteome</keyword>
<name>A0A1I8MA88_MUSDO</name>
<evidence type="ECO:0000256" key="2">
    <source>
        <dbReference type="SAM" id="SignalP"/>
    </source>
</evidence>
<evidence type="ECO:0000313" key="3">
    <source>
        <dbReference type="EnsemblMetazoa" id="MDOA002824-PA"/>
    </source>
</evidence>
<gene>
    <name evidence="3" type="primary">101901585</name>
    <name evidence="5" type="synonym">LOC101901585</name>
</gene>
<dbReference type="KEGG" id="mde:101901585"/>
<dbReference type="eggNOG" id="ENOG502TAMW">
    <property type="taxonomic scope" value="Eukaryota"/>
</dbReference>
<dbReference type="VEuPathDB" id="VectorBase:MDOMA2_020074"/>
<feature type="chain" id="PRO_5044560076" evidence="2">
    <location>
        <begin position="23"/>
        <end position="175"/>
    </location>
</feature>